<evidence type="ECO:0000313" key="4">
    <source>
        <dbReference type="WBParaSite" id="Gr19_v10_g13137.t2"/>
    </source>
</evidence>
<evidence type="ECO:0000259" key="2">
    <source>
        <dbReference type="PROSITE" id="PS50056"/>
    </source>
</evidence>
<dbReference type="InterPro" id="IPR051029">
    <property type="entry name" value="mRNA_Capping_Enz/RNA_Phosphat"/>
</dbReference>
<dbReference type="WBParaSite" id="Gr19_v10_g13137.t2">
    <property type="protein sequence ID" value="Gr19_v10_g13137.t2"/>
    <property type="gene ID" value="Gr19_v10_g13137"/>
</dbReference>
<dbReference type="PANTHER" id="PTHR10367">
    <property type="entry name" value="MRNA-CAPPING ENZYME"/>
    <property type="match status" value="1"/>
</dbReference>
<dbReference type="Proteomes" id="UP000887572">
    <property type="component" value="Unplaced"/>
</dbReference>
<dbReference type="PROSITE" id="PS00383">
    <property type="entry name" value="TYR_PHOSPHATASE_1"/>
    <property type="match status" value="1"/>
</dbReference>
<sequence length="534" mass="60201">MHSNLNPGGSLVDELTFPSTVEKHDYGSARAYAEEIQKWTQSVRCWMAYQQFTAATWAFHSQQQYSSAIMAAQQQQHSGLRQQGQPQQQRNGVTIRLSLGRLFRSAVAGVPQTIIVQQHTIPSFLRRIAAEAVDSCILFLFKLITVYMLVEFEIIELGQFERILSSESDVQTLIDVTQELFYIELICKLFSALIEPVAGSADRVMVTCLPGVDFRSSLTRAVIKNMLTTFLFPLSTAFYLFNHNRAVYDLAAKTLIVKTKTRHCGREIDGEKELQGKQSIGLFETRCEGIDELEPQRRKIRAQLVERNRLSSQHWSGTKEANDRSSKAKYSGSNQSNSEERRNGERRGGGGDGGGRNCGAIPDRWLQYQIAISQPIGNTRFLAFKTPLGSLFFDASKFKDRQEHRFEVESVIDHVRFLETSLGLVIDLTNTDRYYDCALWSTHEVQYVKIRCPGHERGNDGRLVGVHCTHGLNRTGYLICRYLIEELGWSADNAIEGFRVARGGREAFGTAASQWQTAVCATLVIEFLLVCVSP</sequence>
<evidence type="ECO:0000256" key="1">
    <source>
        <dbReference type="SAM" id="MobiDB-lite"/>
    </source>
</evidence>
<dbReference type="PROSITE" id="PS50056">
    <property type="entry name" value="TYR_PHOSPHATASE_2"/>
    <property type="match status" value="1"/>
</dbReference>
<name>A0A914H2S5_GLORO</name>
<dbReference type="AlphaFoldDB" id="A0A914H2S5"/>
<protein>
    <submittedName>
        <fullName evidence="4">RDD domain-containing protein</fullName>
    </submittedName>
</protein>
<dbReference type="GO" id="GO:0004651">
    <property type="term" value="F:polynucleotide 5'-phosphatase activity"/>
    <property type="evidence" value="ECO:0007669"/>
    <property type="project" value="TreeGrafter"/>
</dbReference>
<dbReference type="SUPFAM" id="SSF52799">
    <property type="entry name" value="(Phosphotyrosine protein) phosphatases II"/>
    <property type="match status" value="1"/>
</dbReference>
<feature type="region of interest" description="Disordered" evidence="1">
    <location>
        <begin position="311"/>
        <end position="356"/>
    </location>
</feature>
<dbReference type="InterPro" id="IPR029021">
    <property type="entry name" value="Prot-tyrosine_phosphatase-like"/>
</dbReference>
<dbReference type="PANTHER" id="PTHR10367:SF9">
    <property type="entry name" value="DUAL-SPECIFICITY PHOSPHATASE 11 (RNA_RNP COMPLEX 1-INTERACTING)"/>
    <property type="match status" value="1"/>
</dbReference>
<evidence type="ECO:0000313" key="3">
    <source>
        <dbReference type="Proteomes" id="UP000887572"/>
    </source>
</evidence>
<dbReference type="Gene3D" id="3.90.190.10">
    <property type="entry name" value="Protein tyrosine phosphatase superfamily"/>
    <property type="match status" value="2"/>
</dbReference>
<organism evidence="3 4">
    <name type="scientific">Globodera rostochiensis</name>
    <name type="common">Golden nematode worm</name>
    <name type="synonym">Heterodera rostochiensis</name>
    <dbReference type="NCBI Taxonomy" id="31243"/>
    <lineage>
        <taxon>Eukaryota</taxon>
        <taxon>Metazoa</taxon>
        <taxon>Ecdysozoa</taxon>
        <taxon>Nematoda</taxon>
        <taxon>Chromadorea</taxon>
        <taxon>Rhabditida</taxon>
        <taxon>Tylenchina</taxon>
        <taxon>Tylenchomorpha</taxon>
        <taxon>Tylenchoidea</taxon>
        <taxon>Heteroderidae</taxon>
        <taxon>Heteroderinae</taxon>
        <taxon>Globodera</taxon>
    </lineage>
</organism>
<dbReference type="Pfam" id="PF00782">
    <property type="entry name" value="DSPc"/>
    <property type="match status" value="1"/>
</dbReference>
<dbReference type="InterPro" id="IPR000387">
    <property type="entry name" value="Tyr_Pase_dom"/>
</dbReference>
<proteinExistence type="predicted"/>
<keyword evidence="3" id="KW-1185">Reference proteome</keyword>
<feature type="domain" description="Tyrosine specific protein phosphatases" evidence="2">
    <location>
        <begin position="442"/>
        <end position="504"/>
    </location>
</feature>
<dbReference type="InterPro" id="IPR000340">
    <property type="entry name" value="Dual-sp_phosphatase_cat-dom"/>
</dbReference>
<feature type="compositionally biased region" description="Basic and acidic residues" evidence="1">
    <location>
        <begin position="338"/>
        <end position="349"/>
    </location>
</feature>
<dbReference type="InterPro" id="IPR016130">
    <property type="entry name" value="Tyr_Pase_AS"/>
</dbReference>
<accession>A0A914H2S5</accession>
<reference evidence="4" key="1">
    <citation type="submission" date="2022-11" db="UniProtKB">
        <authorList>
            <consortium name="WormBaseParasite"/>
        </authorList>
    </citation>
    <scope>IDENTIFICATION</scope>
</reference>